<dbReference type="SUPFAM" id="SSF48647">
    <property type="entry name" value="Fungal elicitin"/>
    <property type="match status" value="1"/>
</dbReference>
<sequence>MASSADVTAADVLPVGDFQRYLLATCMPLFGEGAALSVDSFKADLEASEATITLDQFVSDSATRVLQVHCYPARADEDSPMDGSVPGFRVRVNLGIEYAPGKKSGHDVVCFIKRFSAPLAKDQTLNHQLQVMTLGLGSSSSSPAAAEGDSDTATTTSGENTEEEDEDRGNLLSVVYNYVHQSFTPLVNEYSKVHMPQSEMTNLSEGTRGLPAIRRRMKELELALLQYQQNIEIPEVNLIFHPVIQQAADLVREKGVLIDVEALGLEDKVNDVVFVNTIQGGVSKWIKEIQKVTRLINEPLPGTAMQEINFWCDLNRALLAVQEKLKSPEVEITLAVLQRAKRYLATVTFSADHGLGPAIQHVSSVMTLMKEFPMNSILSATDINQLNQGVTLVFTHLKKIRVADSYNLSRLLRLVEVMSSDLTQQVISLLRVYSLIQVPFNQFEQLISSCKELFANWHRQVATLYDLTKELFKRRGGSINTEKLPLLSELQMEHAAIEERLLELYEFREQHEKLREVIQRVLGGSNGIGLEEARGSDGTNDALTEINSAYSQLNSLDPLDVSGEGVTAWKNLRKAYDLCIDRVEGRIINSLTSRLSATSNADEMFRVFSKYNALFFRPRIRSAVQQFQMQLIENVKEDVSNLQAKFRAHYAYSEASRTSKLRDIPPIAGAVMWAKQIERKLKMLLSRVESVLGVGWEQHVEGKALKAAAEAFIAKLNPQLIFDQWVNDLASMPIFDIKNIILNIVTEDTPQGEKKKLVVAFNQQIVTLFKEVRNLEWLGYRVPFTLKMIAEDAKSKYPFAMSLDASLKTYTSSCRRIQPIFEALTAAYVREVRATIGKTFTKGNEMRWHADGLGEYVTDLATKVERLHDKVDELLQKTSEIDSLLESVRTSSDFQAAEVRAVLVKIQAHVDELSLAGYANLHVFVKNLNTLISGILGKKLEALLQRWVSCFGPQADEKSFQAAVAEAGLSITTHQILLKNQVLYLEPSVGDARRDWLAQLQNLLNSVCDLPKIQTSSYENVYGKSTVSALSSPPRKSASSRRREAVFKEALNQVPLDLLLKAYSVLDVTVSDVDKYASTWLQYQALWDMDAQTALNSVGEDLRKWQQILVEIKNERNAFDAVFNTKRFGPLVINYQQVQAQVNVKYDAWHNEFLAYFGDLLRDQINSFYSTISSKRTLLEQHALEAATAQVVAAITLIQEMRQMRVQWEEAVESFEQGERLLKKQRYRFSADWPSLANVEGEWEAFIQLLERKTAAMESQLPQLQAKIMEEKSALDSKISKAVTEWDSAKPLQGGQSPKAATELLIVYDTRFKLLRAEQDKTNAALDALNISYVSGMGGSSLDDDRSSYGDLSRAMEELSGLDEVWKSISKVWAHVDELQDTLWSAVHPRKVRKQLDEIVDEMRRFPARVQQYEAFEHYTSLIQSRKAMNSLLSELKSDAVRDRHWKQILRLLNISSPFTELTLRSFWESKISANDNELKSIIRTAQGEMALDEFLRQVSDYWTNYQLDLVNYQNRCRVIRGWDEMFAKLDEHLNSLSSMKQSPYYRVFAELATSWEDKLTRIRSILDFWIDVQRRWVYLEGIFFGSADIKQQLPNEFARFQSVDNEFTSTMKRVAHKPMIVDVANIPNLYHSLERQQDMMGNVQRALGEYLERQRAAFPRFYFVGDEDLLEMIGNSKEPMQIQRHLSKMFAGISSLEMDNNTGVILGMASREGEVVQFKEPVKTTEDTRINVWLGKVEEQMRKTLSLLLEEAVRSYPTDDSADTYLKWVSEYPAQVVILATEVQWTNEVENVLKAGSGDLSLVLEQLDKLLFILSDRVLTDVKNDVRKKYEQLITELVHQKSVTKRLSQAKVNSAEDFRWLYHMRHYFQAKESDPLKKLTIQISNASFSYGFEYFGVGERLVQTPLTERCYLTLTQALDFGMGGNPFGPAGTGKTESVKALGSHLGRFVLVFNCDEHFDFQAMGRIFFNRLEERVLSAVSQQILAIQSGVSSLKVGKSTDVVMNGGSSSTTIELLGKSVKLNPDVGIFVTMNPGYAGRSNLPDNLKQLFRSIAMVAPDRELIAQVMLFSQGITTAEQISAKVVLLFNLCEDQLSKQPHYDFGLRALKSVLVSAGQLKRKITQSQDSVAPANIEELETKALIGSITDTILPKLVSHDVPVFETLLTGVFPGTEAHRIEEDNLRAKIVELAKKNNYVANDQWVEKALQLYQVMQLRHGVMLVGASGTGKSSAWRVLMDAMELVDGVKGEAHVIDPKALSKEHLYGVLDNTTLEWTDGVFTHLLRQVLNSVRGESEKRHWIIFDGDVDPEWAENLNSVLDDNRLLTLPSGERLEIPPNVWIMMETETLRYATLATVSRCGMVWFSHDTVKTCHIVEHYLLKMRDDVSVISSFSLQPTESGLAKKTAQTYVALLRDLIDRGDGMPSLIEICLEQAMGQTHIMEVTTLRLLMSMFTLLGRGLTRINEYNEGHSDFPMTADQMSRFVPKWFVFSILWGFGGSMDSVNRMDLCDFVVQTLENRLMFPVAASSSPDNTLLEYEVNIDDGAWRQWLRSIPQLDLESHQVLSTDVVVTTVDTIRHVEVLRGWLSQHRPLILCGPPGSGKTMTLTSTINSLPEFEFASLNFSSGTSPELILKTFSQYCEYKRTPNGMMLSPNAPEKWLVVFCDEINLPEADRYGTQRVITFLRQLIEQGGFWLGGKNAWVRLERIQFVGACNPPTDPGRVPISLRLLRHAPILLVDFPSYPSLKQIYGTFNRALLKLTPSLRSYVQPLTDAMVDVYDSNQKKFSAEMQPHYIYSPRELSRWMRALYEAIEPLEYEIDVETLVKLVFHEALRLFMDRLVTSDEQKWCFHMVKETLRNHFPQSATALEVVEYGGQHPILFSTWLSKNYTEVTTTDLRKHIEARLRVFYEEELNVQLVVFDSVIDHVLRIDRVLRQPLGHLLLVGESGAGKTVLSRFVSWMNGMSVFQIKLTSNYTLDNFDDDLRVVLKRCGCEAEKICFIFDESNVLDSAFLERMNALLASGEVPGLFEDDEYTSLMHACREAVQRDGVIVENTEDELFRYFTKQVQRHLHVVFTMNPASGDFQNRTNTSPALFNRCVVDWFGTWNDHALAQVAYEFTNTLDLAGSADFVIPNDAADVLAKLIPHIATGTFRDVLVGSIVQFHHAVLLHMRRLQKRHMKYNHISPRDYLEFIRHFVSLYSEKRAQLEDQQLHLNVGVQKLQATHEQVAELQGQLSLKEKELKKKDVEANEKLQQMVQEQNEAERKKKDTEELAADLASKDEEIRSRKEVVEADLAQAEPALLDAQASVNSIRKAQLDEIRALARPPAAVRMTMEAVAVMLGESSLEWADLRRFIRKDDFISQVVNFDSEKLTARQRHTIQTNYVDKVDEFDYEKVNRASKACGPLYKWIVSQLNYTNILHKIQPLREEVQTLIDTSSDLRERYEQAKKTIDALEVRIENFKHEYAALINEAQVITNDMASVSKKVERSVALLKSLLQESERWEAGSNDFDTQMKTLVGDTLLSSAFLTYIGFLDFQQRKILVQDWRDILDSMGISTKPQLSFVDYLSRPNEQLEWQMSDLPSDELCYENAIILQRFHRFPLIIDPSGQANNFIMKYYSLKTSTKIAQTSFLDSSFMKVLASAIRFGTALLVHEVENIDPILNPVLNRELYKTGGRVLIRLAGEEIDYSPDFRLFLITRDPSCRFSPDICSRVTFVNFTVTPSSLESQGLSILLKSEQPEAEEKRNNLLKLQGEYQAKLRELEDSLLQQINNVQGNILDDDRVINALESMKAEAAQISQQVAETESTMAIVETATSRYRPLAKASSQLFFALENLSSVHFLYQYSLDFFLSLLSKVLAQPTEGGDSVRLASISKGLFVQLASRVSRGLAENDKLMFALRLSQIYLALEQQSAAVADAKTTMDDSSAFDGPSDEDMDILLGSSSTFFKADNGSQRTELEQLLTAFSKTEMDQLIKLMKLSTFKHLEEHVREHASEWNAFVKTPSAEEALPADWDATYVAASASPRRAAFRNMIVIHFLRPDRITFASERYIELVFTSSFPWRGEIELSKNIQEDTQATRGVLLCSTTGFDPSAQIDELAAVLQKKYNSVSMGSSEGFDAAEKGLNTALKHGTWLLLRNVHLCPSWLVSVEKKLYNARESVHPNFRLFLTSEINPNLPVNLVRMCDIFVFEPPSGMKLSMVRSLDTVAADRMNSSPAERARLYLLLAWFHALVHERLRYVPIGWSKTYEFSQSDFRGACDVIDRWVDSVASGRAHVAPDNIPWTAIRTTLKESVYGGRVDNTFDQELMDTLLEHVFTAASYENTFELVATDDGNGLVIAEGKTKAQFMEWVFSLPTTNPPSWMGLPRSAEMMVLISQGARMLRNLQVMQDFYGSEGGDDSAGGDDESKMVLGTAAADGADARPKWVQELDHRVGAWLQLFPAEGLAVPTVRDPVHFGNPVYRCMFRELELGASFLNNVVGLLQTVQRVCAYKAKPSNETREALRTLYRDQVPPQWAQLYRVSDELNLNEWLSDFSRRVHQLNALAQVAPTELLQQTEGIWLGGFFSPEAFVTAARQSAAADLGCSLDELHLLADVEDPSVSSAGGFTARGLLLEGATWNFTGFSPSNEIRNSLSALHLRWAPRNEEADNLRLLPVYSSSKRDTLLFSVAVNVEDAAFPKKKWLATRSRHLQPTTDNRTHASGDFLRVDSQSEMQFAAVFLFLLSISAAAAEDACPPSEVVKFAELYANPHLHSCQKPQVKAMCAAEACRALVKDVLALEPADCYLSLSGAKLNAHKMACSFRDACEGDTEHKEHENDKHKPTPNPSDDKHRPKPTEHDDKRYYPTPKPTEEKHYKTPKPIEEKYHPTPKPTEDKHYSTPKPTKDDKYHDKQGRPRGQRQLDDRVDRKEADKDSHKLKPPMNGTALEFFPVPNTTYKGDS</sequence>
<dbReference type="Gene3D" id="1.10.472.130">
    <property type="match status" value="1"/>
</dbReference>
<dbReference type="GO" id="GO:1902850">
    <property type="term" value="P:microtubule cytoskeleton organization involved in mitosis"/>
    <property type="evidence" value="ECO:0007669"/>
    <property type="project" value="UniProtKB-ARBA"/>
</dbReference>
<evidence type="ECO:0000256" key="4">
    <source>
        <dbReference type="ARBA" id="ARBA00008887"/>
    </source>
</evidence>
<feature type="region of interest" description="Disordered" evidence="24">
    <location>
        <begin position="4804"/>
        <end position="4934"/>
    </location>
</feature>
<dbReference type="Pfam" id="PF12777">
    <property type="entry name" value="MT"/>
    <property type="match status" value="1"/>
</dbReference>
<dbReference type="Pfam" id="PF18199">
    <property type="entry name" value="Dynein_C"/>
    <property type="match status" value="1"/>
</dbReference>
<dbReference type="InterPro" id="IPR042219">
    <property type="entry name" value="AAA_lid_11_sf"/>
</dbReference>
<dbReference type="Gene3D" id="1.20.140.100">
    <property type="entry name" value="Dynein heavy chain, N-terminal domain 2"/>
    <property type="match status" value="1"/>
</dbReference>
<dbReference type="GO" id="GO:0005938">
    <property type="term" value="C:cell cortex"/>
    <property type="evidence" value="ECO:0007669"/>
    <property type="project" value="UniProtKB-ARBA"/>
</dbReference>
<name>G4YQW0_PHYSP</name>
<keyword evidence="15" id="KW-0243">Dynein</keyword>
<dbReference type="Gene3D" id="1.20.920.30">
    <property type="match status" value="1"/>
</dbReference>
<dbReference type="InterPro" id="IPR002200">
    <property type="entry name" value="Elicitin"/>
</dbReference>
<evidence type="ECO:0000256" key="10">
    <source>
        <dbReference type="ARBA" id="ARBA00022701"/>
    </source>
</evidence>
<dbReference type="GO" id="GO:0008569">
    <property type="term" value="F:minus-end-directed microtubule motor activity"/>
    <property type="evidence" value="ECO:0007669"/>
    <property type="project" value="InterPro"/>
</dbReference>
<evidence type="ECO:0000256" key="2">
    <source>
        <dbReference type="ARBA" id="ARBA00004522"/>
    </source>
</evidence>
<dbReference type="Proteomes" id="UP000002640">
    <property type="component" value="Unassembled WGS sequence"/>
</dbReference>
<dbReference type="FunFam" id="1.20.58.1120:FF:000013">
    <property type="entry name" value="Dynein heavy chain-like protein"/>
    <property type="match status" value="1"/>
</dbReference>
<dbReference type="InterPro" id="IPR013602">
    <property type="entry name" value="Dynein_heavy_linker"/>
</dbReference>
<organism evidence="26 27">
    <name type="scientific">Phytophthora sojae (strain P6497)</name>
    <name type="common">Soybean stem and root rot agent</name>
    <name type="synonym">Phytophthora megasperma f. sp. glycines</name>
    <dbReference type="NCBI Taxonomy" id="1094619"/>
    <lineage>
        <taxon>Eukaryota</taxon>
        <taxon>Sar</taxon>
        <taxon>Stramenopiles</taxon>
        <taxon>Oomycota</taxon>
        <taxon>Peronosporomycetes</taxon>
        <taxon>Peronosporales</taxon>
        <taxon>Peronosporaceae</taxon>
        <taxon>Phytophthora</taxon>
    </lineage>
</organism>
<evidence type="ECO:0000256" key="9">
    <source>
        <dbReference type="ARBA" id="ARBA00022525"/>
    </source>
</evidence>
<protein>
    <recommendedName>
        <fullName evidence="7">Dynein heavy chain, cytoplasmic</fullName>
    </recommendedName>
    <alternativeName>
        <fullName evidence="22">Dynein heavy chain, cytosolic</fullName>
    </alternativeName>
</protein>
<dbReference type="Pfam" id="PF03028">
    <property type="entry name" value="Dynein_heavy"/>
    <property type="match status" value="1"/>
</dbReference>
<evidence type="ECO:0000256" key="23">
    <source>
        <dbReference type="SAM" id="Coils"/>
    </source>
</evidence>
<comment type="similarity">
    <text evidence="5">Belongs to the elicitin family.</text>
</comment>
<dbReference type="FunFam" id="1.20.140.100:FF:000002">
    <property type="entry name" value="Cytoplasmic dynein heavy chain 1"/>
    <property type="match status" value="1"/>
</dbReference>
<feature type="coiled-coil region" evidence="23">
    <location>
        <begin position="3738"/>
        <end position="3804"/>
    </location>
</feature>
<dbReference type="InterPro" id="IPR043157">
    <property type="entry name" value="Dynein_AAA1S"/>
</dbReference>
<evidence type="ECO:0000256" key="12">
    <source>
        <dbReference type="ARBA" id="ARBA00022741"/>
    </source>
</evidence>
<dbReference type="GO" id="GO:0052040">
    <property type="term" value="P:symbiont-mediated perturbation of host programmed cell death"/>
    <property type="evidence" value="ECO:0007669"/>
    <property type="project" value="UniProtKB-KW"/>
</dbReference>
<comment type="subcellular location">
    <subcellularLocation>
        <location evidence="2">Cell projection</location>
        <location evidence="2">Cilium membrane</location>
        <topology evidence="2">Peripheral membrane protein</topology>
        <orientation evidence="2">Cytoplasmic side</orientation>
    </subcellularLocation>
    <subcellularLocation>
        <location evidence="1">Cytoplasm</location>
        <location evidence="1">Cytoskeleton</location>
    </subcellularLocation>
    <subcellularLocation>
        <location evidence="3">Secreted</location>
    </subcellularLocation>
</comment>
<evidence type="ECO:0000256" key="21">
    <source>
        <dbReference type="ARBA" id="ARBA00023273"/>
    </source>
</evidence>
<evidence type="ECO:0000256" key="22">
    <source>
        <dbReference type="ARBA" id="ARBA00033439"/>
    </source>
</evidence>
<dbReference type="GO" id="GO:0045505">
    <property type="term" value="F:dynein intermediate chain binding"/>
    <property type="evidence" value="ECO:0007669"/>
    <property type="project" value="InterPro"/>
</dbReference>
<evidence type="ECO:0000313" key="27">
    <source>
        <dbReference type="Proteomes" id="UP000002640"/>
    </source>
</evidence>
<dbReference type="GO" id="GO:0060271">
    <property type="term" value="P:cilium assembly"/>
    <property type="evidence" value="ECO:0007669"/>
    <property type="project" value="UniProtKB-ARBA"/>
</dbReference>
<keyword evidence="21" id="KW-0966">Cell projection</keyword>
<feature type="region of interest" description="Disordered" evidence="24">
    <location>
        <begin position="3253"/>
        <end position="3276"/>
    </location>
</feature>
<dbReference type="GO" id="GO:0051959">
    <property type="term" value="F:dynein light intermediate chain binding"/>
    <property type="evidence" value="ECO:0007669"/>
    <property type="project" value="InterPro"/>
</dbReference>
<dbReference type="FunFam" id="3.40.50.300:FF:000373">
    <property type="entry name" value="Cytoplasmic dynein heavy chain 2"/>
    <property type="match status" value="1"/>
</dbReference>
<dbReference type="Gene3D" id="1.20.1270.280">
    <property type="match status" value="1"/>
</dbReference>
<dbReference type="InterPro" id="IPR042222">
    <property type="entry name" value="Dynein_2_N"/>
</dbReference>
<dbReference type="FunFam" id="1.10.8.710:FF:000001">
    <property type="entry name" value="Dynein axonemal heavy chain 2"/>
    <property type="match status" value="1"/>
</dbReference>
<dbReference type="Pfam" id="PF18198">
    <property type="entry name" value="AAA_lid_11"/>
    <property type="match status" value="1"/>
</dbReference>
<dbReference type="InterPro" id="IPR036470">
    <property type="entry name" value="Elicitin_sf"/>
</dbReference>
<dbReference type="GO" id="GO:0000235">
    <property type="term" value="C:astral microtubule"/>
    <property type="evidence" value="ECO:0007669"/>
    <property type="project" value="UniProtKB-ARBA"/>
</dbReference>
<dbReference type="Pfam" id="PF22597">
    <property type="entry name" value="DYN_lid"/>
    <property type="match status" value="1"/>
</dbReference>
<keyword evidence="8" id="KW-0963">Cytoplasm</keyword>
<gene>
    <name evidence="26" type="ORF">PHYSODRAFT_323950</name>
</gene>
<dbReference type="InterPro" id="IPR054354">
    <property type="entry name" value="DYNC2H1-like_lid"/>
</dbReference>
<dbReference type="Gene3D" id="1.20.920.20">
    <property type="match status" value="1"/>
</dbReference>
<evidence type="ECO:0000256" key="8">
    <source>
        <dbReference type="ARBA" id="ARBA00022490"/>
    </source>
</evidence>
<proteinExistence type="inferred from homology"/>
<dbReference type="PANTHER" id="PTHR46532:SF4">
    <property type="entry name" value="AAA+ ATPASE DOMAIN-CONTAINING PROTEIN"/>
    <property type="match status" value="1"/>
</dbReference>
<evidence type="ECO:0000256" key="19">
    <source>
        <dbReference type="ARBA" id="ARBA00023175"/>
    </source>
</evidence>
<dbReference type="InterPro" id="IPR027417">
    <property type="entry name" value="P-loop_NTPase"/>
</dbReference>
<dbReference type="GeneID" id="20645036"/>
<evidence type="ECO:0000256" key="20">
    <source>
        <dbReference type="ARBA" id="ARBA00023212"/>
    </source>
</evidence>
<dbReference type="OMA" id="NERQMTR"/>
<dbReference type="InterPro" id="IPR035699">
    <property type="entry name" value="AAA_6"/>
</dbReference>
<dbReference type="CDD" id="cd00009">
    <property type="entry name" value="AAA"/>
    <property type="match status" value="1"/>
</dbReference>
<dbReference type="RefSeq" id="XP_009517863.1">
    <property type="nucleotide sequence ID" value="XM_009519568.1"/>
</dbReference>
<dbReference type="InterPro" id="IPR042228">
    <property type="entry name" value="Dynein_linker_3"/>
</dbReference>
<dbReference type="GO" id="GO:0060170">
    <property type="term" value="C:ciliary membrane"/>
    <property type="evidence" value="ECO:0007669"/>
    <property type="project" value="UniProtKB-SubCell"/>
</dbReference>
<dbReference type="FunFam" id="3.40.50.300:FF:000122">
    <property type="entry name" value="Cytoplasmic dynein 1 heavy chain"/>
    <property type="match status" value="1"/>
</dbReference>
<dbReference type="FunFam" id="1.20.920.20:FF:000002">
    <property type="entry name" value="Cytoplasmic dynein 1 heavy chain"/>
    <property type="match status" value="1"/>
</dbReference>
<dbReference type="Pfam" id="PF08385">
    <property type="entry name" value="DHC_N1"/>
    <property type="match status" value="1"/>
</dbReference>
<comment type="similarity">
    <text evidence="4">Belongs to the dynein heavy chain family.</text>
</comment>
<keyword evidence="14" id="KW-0928">Hypersensitive response elicitation</keyword>
<evidence type="ECO:0000256" key="16">
    <source>
        <dbReference type="ARBA" id="ARBA00023054"/>
    </source>
</evidence>
<dbReference type="InterPro" id="IPR041658">
    <property type="entry name" value="AAA_lid_11"/>
</dbReference>
<dbReference type="Pfam" id="PF12781">
    <property type="entry name" value="AAA_9"/>
    <property type="match status" value="1"/>
</dbReference>
<feature type="domain" description="AAA+ ATPase" evidence="25">
    <location>
        <begin position="1924"/>
        <end position="2068"/>
    </location>
</feature>
<dbReference type="GO" id="GO:0030473">
    <property type="term" value="P:nuclear migration along microtubule"/>
    <property type="evidence" value="ECO:0007669"/>
    <property type="project" value="UniProtKB-ARBA"/>
</dbReference>
<feature type="region of interest" description="Disordered" evidence="24">
    <location>
        <begin position="136"/>
        <end position="167"/>
    </location>
</feature>
<dbReference type="Pfam" id="PF12780">
    <property type="entry name" value="AAA_8"/>
    <property type="match status" value="1"/>
</dbReference>
<comment type="subunit">
    <text evidence="6">Consists of at least two heavy chains and a number of intermediate and light chains.</text>
</comment>
<keyword evidence="19" id="KW-0505">Motor protein</keyword>
<dbReference type="Gene3D" id="1.10.287.2620">
    <property type="match status" value="1"/>
</dbReference>
<dbReference type="InterPro" id="IPR035706">
    <property type="entry name" value="AAA_9"/>
</dbReference>
<dbReference type="FunFam" id="3.40.50.300:FF:001013">
    <property type="entry name" value="Dynein heavy chain, cytoplasmic"/>
    <property type="match status" value="1"/>
</dbReference>
<keyword evidence="10" id="KW-0493">Microtubule</keyword>
<dbReference type="InParanoid" id="G4YQW0"/>
<keyword evidence="13" id="KW-0067">ATP-binding</keyword>
<dbReference type="InterPro" id="IPR004273">
    <property type="entry name" value="Dynein_heavy_D6_P-loop"/>
</dbReference>
<keyword evidence="27" id="KW-1185">Reference proteome</keyword>
<evidence type="ECO:0000256" key="13">
    <source>
        <dbReference type="ARBA" id="ARBA00022840"/>
    </source>
</evidence>
<dbReference type="KEGG" id="psoj:PHYSODRAFT_323950"/>
<dbReference type="SUPFAM" id="SSF52540">
    <property type="entry name" value="P-loop containing nucleoside triphosphate hydrolases"/>
    <property type="match status" value="4"/>
</dbReference>
<dbReference type="Pfam" id="PF08393">
    <property type="entry name" value="DHC_N2"/>
    <property type="match status" value="1"/>
</dbReference>
<dbReference type="Gene3D" id="3.20.180.20">
    <property type="entry name" value="Dynein heavy chain, N-terminal domain 2"/>
    <property type="match status" value="1"/>
</dbReference>
<dbReference type="Gene3D" id="1.10.239.10">
    <property type="entry name" value="Elicitin domain"/>
    <property type="match status" value="1"/>
</dbReference>
<dbReference type="InterPro" id="IPR024743">
    <property type="entry name" value="Dynein_HC_stalk"/>
</dbReference>
<evidence type="ECO:0000256" key="1">
    <source>
        <dbReference type="ARBA" id="ARBA00004245"/>
    </source>
</evidence>
<dbReference type="SMART" id="SM01187">
    <property type="entry name" value="Elicitin"/>
    <property type="match status" value="1"/>
</dbReference>
<keyword evidence="11" id="KW-0677">Repeat</keyword>
<dbReference type="Gene3D" id="1.20.58.1120">
    <property type="match status" value="1"/>
</dbReference>
<accession>G4YQW0</accession>
<evidence type="ECO:0000256" key="5">
    <source>
        <dbReference type="ARBA" id="ARBA00009544"/>
    </source>
</evidence>
<dbReference type="Gene3D" id="3.10.490.20">
    <property type="match status" value="1"/>
</dbReference>
<dbReference type="Pfam" id="PF12774">
    <property type="entry name" value="AAA_6"/>
    <property type="match status" value="1"/>
</dbReference>
<dbReference type="GO" id="GO:0008104">
    <property type="term" value="P:intracellular protein localization"/>
    <property type="evidence" value="ECO:0007669"/>
    <property type="project" value="UniProtKB-ARBA"/>
</dbReference>
<dbReference type="InterPro" id="IPR013594">
    <property type="entry name" value="Dynein_heavy_tail"/>
</dbReference>
<dbReference type="FunFam" id="3.20.180.20:FF:000002">
    <property type="entry name" value="Cytoplasmic dynein heavy chain 1"/>
    <property type="match status" value="1"/>
</dbReference>
<dbReference type="Pfam" id="PF17852">
    <property type="entry name" value="Dynein_AAA_lid"/>
    <property type="match status" value="1"/>
</dbReference>
<dbReference type="FunFam" id="1.10.8.720:FF:000003">
    <property type="entry name" value="Cytoplasmic dynein heavy chain 2"/>
    <property type="match status" value="1"/>
</dbReference>
<feature type="compositionally biased region" description="Basic and acidic residues" evidence="24">
    <location>
        <begin position="3259"/>
        <end position="3268"/>
    </location>
</feature>
<feature type="coiled-coil region" evidence="23">
    <location>
        <begin position="3427"/>
        <end position="3475"/>
    </location>
</feature>
<dbReference type="InterPro" id="IPR024317">
    <property type="entry name" value="Dynein_heavy_chain_D4_dom"/>
</dbReference>
<keyword evidence="18" id="KW-1015">Disulfide bond</keyword>
<evidence type="ECO:0000256" key="3">
    <source>
        <dbReference type="ARBA" id="ARBA00004613"/>
    </source>
</evidence>
<evidence type="ECO:0000256" key="14">
    <source>
        <dbReference type="ARBA" id="ARBA00022978"/>
    </source>
</evidence>
<feature type="domain" description="AAA+ ATPase" evidence="25">
    <location>
        <begin position="2586"/>
        <end position="2736"/>
    </location>
</feature>
<reference evidence="26 27" key="1">
    <citation type="journal article" date="2006" name="Science">
        <title>Phytophthora genome sequences uncover evolutionary origins and mechanisms of pathogenesis.</title>
        <authorList>
            <person name="Tyler B.M."/>
            <person name="Tripathy S."/>
            <person name="Zhang X."/>
            <person name="Dehal P."/>
            <person name="Jiang R.H."/>
            <person name="Aerts A."/>
            <person name="Arredondo F.D."/>
            <person name="Baxter L."/>
            <person name="Bensasson D."/>
            <person name="Beynon J.L."/>
            <person name="Chapman J."/>
            <person name="Damasceno C.M."/>
            <person name="Dorrance A.E."/>
            <person name="Dou D."/>
            <person name="Dickerman A.W."/>
            <person name="Dubchak I.L."/>
            <person name="Garbelotto M."/>
            <person name="Gijzen M."/>
            <person name="Gordon S.G."/>
            <person name="Govers F."/>
            <person name="Grunwald N.J."/>
            <person name="Huang W."/>
            <person name="Ivors K.L."/>
            <person name="Jones R.W."/>
            <person name="Kamoun S."/>
            <person name="Krampis K."/>
            <person name="Lamour K.H."/>
            <person name="Lee M.K."/>
            <person name="McDonald W.H."/>
            <person name="Medina M."/>
            <person name="Meijer H.J."/>
            <person name="Nordberg E.K."/>
            <person name="Maclean D.J."/>
            <person name="Ospina-Giraldo M.D."/>
            <person name="Morris P.F."/>
            <person name="Phuntumart V."/>
            <person name="Putnam N.H."/>
            <person name="Rash S."/>
            <person name="Rose J.K."/>
            <person name="Sakihama Y."/>
            <person name="Salamov A.A."/>
            <person name="Savidor A."/>
            <person name="Scheuring C.F."/>
            <person name="Smith B.M."/>
            <person name="Sobral B.W."/>
            <person name="Terry A."/>
            <person name="Torto-Alalibo T.A."/>
            <person name="Win J."/>
            <person name="Xu Z."/>
            <person name="Zhang H."/>
            <person name="Grigoriev I.V."/>
            <person name="Rokhsar D.S."/>
            <person name="Boore J.L."/>
        </authorList>
    </citation>
    <scope>NUCLEOTIDE SEQUENCE [LARGE SCALE GENOMIC DNA]</scope>
    <source>
        <strain evidence="26 27">P6497</strain>
    </source>
</reference>
<evidence type="ECO:0000256" key="11">
    <source>
        <dbReference type="ARBA" id="ARBA00022737"/>
    </source>
</evidence>
<dbReference type="InterPro" id="IPR041466">
    <property type="entry name" value="Dynein_AAA5_ext"/>
</dbReference>
<keyword evidence="20" id="KW-0206">Cytoskeleton</keyword>
<dbReference type="Pfam" id="PF12775">
    <property type="entry name" value="AAA_7"/>
    <property type="match status" value="1"/>
</dbReference>
<dbReference type="EMBL" id="JH159151">
    <property type="protein sequence ID" value="EGZ30588.1"/>
    <property type="molecule type" value="Genomic_DNA"/>
</dbReference>
<dbReference type="Gene3D" id="1.10.8.1220">
    <property type="match status" value="1"/>
</dbReference>
<dbReference type="GO" id="GO:0005576">
    <property type="term" value="C:extracellular region"/>
    <property type="evidence" value="ECO:0007669"/>
    <property type="project" value="UniProtKB-SubCell"/>
</dbReference>
<dbReference type="InterPro" id="IPR043160">
    <property type="entry name" value="Dynein_C_barrel"/>
</dbReference>
<evidence type="ECO:0000256" key="7">
    <source>
        <dbReference type="ARBA" id="ARBA00022197"/>
    </source>
</evidence>
<evidence type="ECO:0000256" key="17">
    <source>
        <dbReference type="ARBA" id="ARBA00023069"/>
    </source>
</evidence>
<dbReference type="Gene3D" id="1.10.8.720">
    <property type="entry name" value="Region D6 of dynein motor"/>
    <property type="match status" value="1"/>
</dbReference>
<feature type="compositionally biased region" description="Basic and acidic residues" evidence="24">
    <location>
        <begin position="4804"/>
        <end position="4910"/>
    </location>
</feature>
<dbReference type="PANTHER" id="PTHR46532">
    <property type="entry name" value="MALE FERTILITY FACTOR KL5"/>
    <property type="match status" value="1"/>
</dbReference>
<dbReference type="FunFam" id="1.10.287.2620:FF:000001">
    <property type="entry name" value="Cytoplasmic dynein heavy chain 1"/>
    <property type="match status" value="1"/>
</dbReference>
<dbReference type="GO" id="GO:0000070">
    <property type="term" value="P:mitotic sister chromatid segregation"/>
    <property type="evidence" value="ECO:0007669"/>
    <property type="project" value="UniProtKB-ARBA"/>
</dbReference>
<dbReference type="InterPro" id="IPR025662">
    <property type="entry name" value="Sigma_54_int_dom_ATP-bd_1"/>
</dbReference>
<keyword evidence="9" id="KW-0964">Secreted</keyword>
<dbReference type="Gene3D" id="1.10.8.710">
    <property type="match status" value="1"/>
</dbReference>
<dbReference type="InterPro" id="IPR041228">
    <property type="entry name" value="Dynein_C"/>
</dbReference>
<dbReference type="STRING" id="1094619.G4YQW0"/>
<keyword evidence="16 23" id="KW-0175">Coiled coil</keyword>
<dbReference type="InterPro" id="IPR003593">
    <property type="entry name" value="AAA+_ATPase"/>
</dbReference>
<dbReference type="Gene3D" id="3.40.50.300">
    <property type="entry name" value="P-loop containing nucleotide triphosphate hydrolases"/>
    <property type="match status" value="5"/>
</dbReference>
<feature type="domain" description="AAA+ ATPase" evidence="25">
    <location>
        <begin position="2934"/>
        <end position="3101"/>
    </location>
</feature>
<dbReference type="Pfam" id="PF00964">
    <property type="entry name" value="Elicitin"/>
    <property type="match status" value="1"/>
</dbReference>
<dbReference type="Gene3D" id="6.10.140.1060">
    <property type="match status" value="1"/>
</dbReference>
<dbReference type="GO" id="GO:0005524">
    <property type="term" value="F:ATP binding"/>
    <property type="evidence" value="ECO:0007669"/>
    <property type="project" value="UniProtKB-KW"/>
</dbReference>
<evidence type="ECO:0000256" key="15">
    <source>
        <dbReference type="ARBA" id="ARBA00023017"/>
    </source>
</evidence>
<evidence type="ECO:0000256" key="18">
    <source>
        <dbReference type="ARBA" id="ARBA00023157"/>
    </source>
</evidence>
<evidence type="ECO:0000259" key="25">
    <source>
        <dbReference type="SMART" id="SM00382"/>
    </source>
</evidence>
<dbReference type="GO" id="GO:0005858">
    <property type="term" value="C:axonemal dynein complex"/>
    <property type="evidence" value="ECO:0007669"/>
    <property type="project" value="TreeGrafter"/>
</dbReference>
<dbReference type="InterPro" id="IPR026983">
    <property type="entry name" value="DHC"/>
</dbReference>
<dbReference type="SMART" id="SM00382">
    <property type="entry name" value="AAA"/>
    <property type="match status" value="3"/>
</dbReference>
<keyword evidence="17" id="KW-0969">Cilium</keyword>
<dbReference type="PROSITE" id="PS00675">
    <property type="entry name" value="SIGMA54_INTERACT_1"/>
    <property type="match status" value="1"/>
</dbReference>
<dbReference type="FunFam" id="3.40.50.300:FF:000996">
    <property type="entry name" value="Cytoplasmic dynein heavy chain"/>
    <property type="match status" value="1"/>
</dbReference>
<evidence type="ECO:0000313" key="26">
    <source>
        <dbReference type="EMBL" id="EGZ30588.1"/>
    </source>
</evidence>
<evidence type="ECO:0000256" key="6">
    <source>
        <dbReference type="ARBA" id="ARBA00011655"/>
    </source>
</evidence>
<dbReference type="FunCoup" id="G4YQW0">
    <property type="interactions" value="229"/>
</dbReference>
<keyword evidence="12" id="KW-0547">Nucleotide-binding</keyword>
<evidence type="ECO:0000256" key="24">
    <source>
        <dbReference type="SAM" id="MobiDB-lite"/>
    </source>
</evidence>